<dbReference type="Proteomes" id="UP000026915">
    <property type="component" value="Chromosome 1"/>
</dbReference>
<sequence length="109" mass="12269">MLRGGSRLIQVVSDDITEVPKSLLIILLMLEFYIINDARKILRSAHGYAGCFGLNVCFGFERNVVDIARHPCKSSRRESSLFAAALNALRRGLIWSKYSSGFWDRLCAC</sequence>
<keyword evidence="2" id="KW-1185">Reference proteome</keyword>
<evidence type="ECO:0000313" key="2">
    <source>
        <dbReference type="Proteomes" id="UP000026915"/>
    </source>
</evidence>
<accession>A0A061DJB4</accession>
<proteinExistence type="predicted"/>
<protein>
    <submittedName>
        <fullName evidence="1">Uncharacterized protein</fullName>
    </submittedName>
</protein>
<dbReference type="Gramene" id="EOX92432">
    <property type="protein sequence ID" value="EOX92432"/>
    <property type="gene ID" value="TCM_001384"/>
</dbReference>
<reference evidence="1 2" key="1">
    <citation type="journal article" date="2013" name="Genome Biol.">
        <title>The genome sequence of the most widely cultivated cacao type and its use to identify candidate genes regulating pod color.</title>
        <authorList>
            <person name="Motamayor J.C."/>
            <person name="Mockaitis K."/>
            <person name="Schmutz J."/>
            <person name="Haiminen N."/>
            <person name="Iii D.L."/>
            <person name="Cornejo O."/>
            <person name="Findley S.D."/>
            <person name="Zheng P."/>
            <person name="Utro F."/>
            <person name="Royaert S."/>
            <person name="Saski C."/>
            <person name="Jenkins J."/>
            <person name="Podicheti R."/>
            <person name="Zhao M."/>
            <person name="Scheffler B.E."/>
            <person name="Stack J.C."/>
            <person name="Feltus F.A."/>
            <person name="Mustiga G.M."/>
            <person name="Amores F."/>
            <person name="Phillips W."/>
            <person name="Marelli J.P."/>
            <person name="May G.D."/>
            <person name="Shapiro H."/>
            <person name="Ma J."/>
            <person name="Bustamante C.D."/>
            <person name="Schnell R.J."/>
            <person name="Main D."/>
            <person name="Gilbert D."/>
            <person name="Parida L."/>
            <person name="Kuhn D.N."/>
        </authorList>
    </citation>
    <scope>NUCLEOTIDE SEQUENCE [LARGE SCALE GENOMIC DNA]</scope>
    <source>
        <strain evidence="2">cv. Matina 1-6</strain>
    </source>
</reference>
<evidence type="ECO:0000313" key="1">
    <source>
        <dbReference type="EMBL" id="EOX92432.1"/>
    </source>
</evidence>
<dbReference type="EMBL" id="CM001879">
    <property type="protein sequence ID" value="EOX92432.1"/>
    <property type="molecule type" value="Genomic_DNA"/>
</dbReference>
<dbReference type="HOGENOM" id="CLU_2188722_0_0_1"/>
<organism evidence="1 2">
    <name type="scientific">Theobroma cacao</name>
    <name type="common">Cacao</name>
    <name type="synonym">Cocoa</name>
    <dbReference type="NCBI Taxonomy" id="3641"/>
    <lineage>
        <taxon>Eukaryota</taxon>
        <taxon>Viridiplantae</taxon>
        <taxon>Streptophyta</taxon>
        <taxon>Embryophyta</taxon>
        <taxon>Tracheophyta</taxon>
        <taxon>Spermatophyta</taxon>
        <taxon>Magnoliopsida</taxon>
        <taxon>eudicotyledons</taxon>
        <taxon>Gunneridae</taxon>
        <taxon>Pentapetalae</taxon>
        <taxon>rosids</taxon>
        <taxon>malvids</taxon>
        <taxon>Malvales</taxon>
        <taxon>Malvaceae</taxon>
        <taxon>Byttnerioideae</taxon>
        <taxon>Theobroma</taxon>
    </lineage>
</organism>
<dbReference type="InParanoid" id="A0A061DJB4"/>
<gene>
    <name evidence="1" type="ORF">TCM_001384</name>
</gene>
<name>A0A061DJB4_THECC</name>
<dbReference type="AlphaFoldDB" id="A0A061DJB4"/>